<dbReference type="InterPro" id="IPR010872">
    <property type="entry name" value="MDMPI_C-term_domain"/>
</dbReference>
<geneLocation type="plasmid" evidence="3 4">
    <name>p1</name>
</geneLocation>
<gene>
    <name evidence="3" type="ORF">MNQ99_18910</name>
</gene>
<evidence type="ECO:0000259" key="1">
    <source>
        <dbReference type="Pfam" id="PF07398"/>
    </source>
</evidence>
<evidence type="ECO:0000259" key="2">
    <source>
        <dbReference type="Pfam" id="PF11716"/>
    </source>
</evidence>
<dbReference type="EMBL" id="CP093327">
    <property type="protein sequence ID" value="UNK47795.1"/>
    <property type="molecule type" value="Genomic_DNA"/>
</dbReference>
<protein>
    <submittedName>
        <fullName evidence="3">Maleylpyruvate isomerase family mycothiol-dependent enzyme</fullName>
    </submittedName>
</protein>
<keyword evidence="3" id="KW-0413">Isomerase</keyword>
<dbReference type="RefSeq" id="WP_241915494.1">
    <property type="nucleotide sequence ID" value="NZ_CP093327.1"/>
</dbReference>
<organism evidence="3 4">
    <name type="scientific">Arthrobacter sulfonylureivorans</name>
    <dbReference type="NCBI Taxonomy" id="2486855"/>
    <lineage>
        <taxon>Bacteria</taxon>
        <taxon>Bacillati</taxon>
        <taxon>Actinomycetota</taxon>
        <taxon>Actinomycetes</taxon>
        <taxon>Micrococcales</taxon>
        <taxon>Micrococcaceae</taxon>
        <taxon>Arthrobacter</taxon>
    </lineage>
</organism>
<keyword evidence="4" id="KW-1185">Reference proteome</keyword>
<dbReference type="Proteomes" id="UP000829069">
    <property type="component" value="Plasmid p1"/>
</dbReference>
<reference evidence="3 4" key="1">
    <citation type="submission" date="2022-03" db="EMBL/GenBank/DDBJ databases">
        <title>Isotopic signatures of nitrous oxide derived from detoxification processes.</title>
        <authorList>
            <person name="Behrendt U."/>
            <person name="Buchen C."/>
            <person name="Well R."/>
            <person name="Ulrich A."/>
            <person name="Rohe L."/>
            <person name="Kolb S."/>
            <person name="Schloter M."/>
            <person name="Horn M.A."/>
            <person name="Augustin J."/>
        </authorList>
    </citation>
    <scope>NUCLEOTIDE SEQUENCE [LARGE SCALE GENOMIC DNA]</scope>
    <source>
        <strain evidence="3 4">S4-C24</strain>
        <plasmid evidence="3 4">p1</plasmid>
    </source>
</reference>
<dbReference type="PANTHER" id="PTHR40758:SF1">
    <property type="entry name" value="CONSERVED PROTEIN"/>
    <property type="match status" value="1"/>
</dbReference>
<feature type="domain" description="Mycothiol-dependent maleylpyruvate isomerase metal-binding" evidence="2">
    <location>
        <begin position="25"/>
        <end position="126"/>
    </location>
</feature>
<keyword evidence="3" id="KW-0614">Plasmid</keyword>
<dbReference type="PANTHER" id="PTHR40758">
    <property type="entry name" value="CONSERVED PROTEIN"/>
    <property type="match status" value="1"/>
</dbReference>
<dbReference type="GO" id="GO:0016853">
    <property type="term" value="F:isomerase activity"/>
    <property type="evidence" value="ECO:0007669"/>
    <property type="project" value="UniProtKB-KW"/>
</dbReference>
<name>A0ABY3WEZ2_9MICC</name>
<dbReference type="InterPro" id="IPR034660">
    <property type="entry name" value="DinB/YfiT-like"/>
</dbReference>
<feature type="domain" description="MDMPI C-terminal" evidence="1">
    <location>
        <begin position="140"/>
        <end position="219"/>
    </location>
</feature>
<dbReference type="Pfam" id="PF11716">
    <property type="entry name" value="MDMPI_N"/>
    <property type="match status" value="1"/>
</dbReference>
<proteinExistence type="predicted"/>
<dbReference type="Pfam" id="PF07398">
    <property type="entry name" value="MDMPI_C"/>
    <property type="match status" value="1"/>
</dbReference>
<evidence type="ECO:0000313" key="4">
    <source>
        <dbReference type="Proteomes" id="UP000829069"/>
    </source>
</evidence>
<sequence>MSPDRYRAALATSLDRLIPLACQPEKILTRSVPACPGWTLDELFGHLGSIERWAVEVLLEGKPADKPAPPTTGAAAWFIDGTNTFLGTMTALTPEAQCWNFGPPPRTAGFWLRRQAHEHAIHLVDACQASDLEAPILDEDFMLDGIDEVLSMFTPRQLRQERMPRPEAAVTFRVPGATTWKIGQGPSQSSINAPLQEMYLGLWGRSNLADTAIIEGDVAFALRVLQGPLTP</sequence>
<dbReference type="NCBIfam" id="TIGR03083">
    <property type="entry name" value="maleylpyruvate isomerase family mycothiol-dependent enzyme"/>
    <property type="match status" value="1"/>
</dbReference>
<accession>A0ABY3WEZ2</accession>
<evidence type="ECO:0000313" key="3">
    <source>
        <dbReference type="EMBL" id="UNK47795.1"/>
    </source>
</evidence>
<dbReference type="InterPro" id="IPR017517">
    <property type="entry name" value="Maleyloyr_isom"/>
</dbReference>
<dbReference type="SUPFAM" id="SSF109854">
    <property type="entry name" value="DinB/YfiT-like putative metalloenzymes"/>
    <property type="match status" value="1"/>
</dbReference>
<dbReference type="InterPro" id="IPR024344">
    <property type="entry name" value="MDMPI_metal-binding"/>
</dbReference>